<name>A0A1I5V1N3_9BACT</name>
<evidence type="ECO:0000313" key="1">
    <source>
        <dbReference type="EMBL" id="SFQ01391.1"/>
    </source>
</evidence>
<dbReference type="Proteomes" id="UP000199031">
    <property type="component" value="Unassembled WGS sequence"/>
</dbReference>
<accession>A0A1I5V1N3</accession>
<dbReference type="EMBL" id="FOXQ01000004">
    <property type="protein sequence ID" value="SFQ01391.1"/>
    <property type="molecule type" value="Genomic_DNA"/>
</dbReference>
<dbReference type="AlphaFoldDB" id="A0A1I5V1N3"/>
<dbReference type="STRING" id="1465490.SAMN05444277_104156"/>
<keyword evidence="2" id="KW-1185">Reference proteome</keyword>
<reference evidence="1 2" key="1">
    <citation type="submission" date="2016-10" db="EMBL/GenBank/DDBJ databases">
        <authorList>
            <person name="de Groot N.N."/>
        </authorList>
    </citation>
    <scope>NUCLEOTIDE SEQUENCE [LARGE SCALE GENOMIC DNA]</scope>
    <source>
        <strain evidence="1 2">DSM 28286</strain>
    </source>
</reference>
<dbReference type="RefSeq" id="WP_090657398.1">
    <property type="nucleotide sequence ID" value="NZ_FOXQ01000004.1"/>
</dbReference>
<gene>
    <name evidence="1" type="ORF">SAMN05444277_104156</name>
</gene>
<sequence>MKRYNTFYLIHKALRAMLYDTALTLQQTDFANYTEARAALVKINDVLFAFDNHAHHEDSFIMPAVETYEPALAASFEKEHVEDLRISNRLKNIIVIYENTFFPEERTVCGSAITKSFTEFLVFNLEHMAREEQLLNQVLWEHYTDEQIMAIQQQLMAAIPQEHIEQTSKWMMRAISTADAANWLKQVKATAPEFVFDHLMSTAQEELSEIRFATVLEILEEEEPATV</sequence>
<dbReference type="OrthoDB" id="5654170at2"/>
<proteinExistence type="predicted"/>
<evidence type="ECO:0000313" key="2">
    <source>
        <dbReference type="Proteomes" id="UP000199031"/>
    </source>
</evidence>
<protein>
    <submittedName>
        <fullName evidence="1">Hemerythrin HHE cation binding domain-containing protein</fullName>
    </submittedName>
</protein>
<dbReference type="Gene3D" id="1.20.120.520">
    <property type="entry name" value="nmb1532 protein domain like"/>
    <property type="match status" value="1"/>
</dbReference>
<organism evidence="1 2">
    <name type="scientific">Parafilimonas terrae</name>
    <dbReference type="NCBI Taxonomy" id="1465490"/>
    <lineage>
        <taxon>Bacteria</taxon>
        <taxon>Pseudomonadati</taxon>
        <taxon>Bacteroidota</taxon>
        <taxon>Chitinophagia</taxon>
        <taxon>Chitinophagales</taxon>
        <taxon>Chitinophagaceae</taxon>
        <taxon>Parafilimonas</taxon>
    </lineage>
</organism>